<proteinExistence type="predicted"/>
<organism evidence="2 3">
    <name type="scientific">Gammaproteobacteria bacterium LSUCC0057</name>
    <dbReference type="NCBI Taxonomy" id="2559237"/>
    <lineage>
        <taxon>Bacteria</taxon>
        <taxon>Pseudomonadati</taxon>
        <taxon>Pseudomonadota</taxon>
        <taxon>Gammaproteobacteria</taxon>
        <taxon>Cellvibrionales</taxon>
        <taxon>Porticoccaceae</taxon>
        <taxon>SAR92 clade</taxon>
    </lineage>
</organism>
<sequence length="170" mass="19482">MAELPNITFSTELLLPPPVSYLPQTVPAVALLATLALLLAALLWRAWRRFQGNAYRRQAVAELRQLQRQLELRQCDFNAAAVQLNSLLKRAALAAVPDAQRAALASLSGQRWWHYLDRTAGAELFAPHGERWQTVLWQRDSDPVTAAEWQQWQRAAQSWLRRHRAIEVQR</sequence>
<keyword evidence="3" id="KW-1185">Reference proteome</keyword>
<dbReference type="AlphaFoldDB" id="A0A4Y8UJ18"/>
<comment type="caution">
    <text evidence="2">The sequence shown here is derived from an EMBL/GenBank/DDBJ whole genome shotgun (WGS) entry which is preliminary data.</text>
</comment>
<dbReference type="OrthoDB" id="283083at2"/>
<evidence type="ECO:0000256" key="1">
    <source>
        <dbReference type="SAM" id="Phobius"/>
    </source>
</evidence>
<keyword evidence="1" id="KW-0472">Membrane</keyword>
<feature type="transmembrane region" description="Helical" evidence="1">
    <location>
        <begin position="26"/>
        <end position="47"/>
    </location>
</feature>
<dbReference type="EMBL" id="SPIA01000002">
    <property type="protein sequence ID" value="TFH67807.1"/>
    <property type="molecule type" value="Genomic_DNA"/>
</dbReference>
<dbReference type="Pfam" id="PF14316">
    <property type="entry name" value="DUF4381"/>
    <property type="match status" value="1"/>
</dbReference>
<dbReference type="Proteomes" id="UP000298133">
    <property type="component" value="Unassembled WGS sequence"/>
</dbReference>
<dbReference type="InterPro" id="IPR025489">
    <property type="entry name" value="DUF4381"/>
</dbReference>
<gene>
    <name evidence="2" type="ORF">E3W66_06030</name>
</gene>
<reference evidence="2 3" key="1">
    <citation type="submission" date="2019-03" db="EMBL/GenBank/DDBJ databases">
        <title>Draft genome of Gammaproteobacteria bacterium LSUCC0057, a member of the SAR92 clade.</title>
        <authorList>
            <person name="Lanclos V.C."/>
            <person name="Doiron C."/>
            <person name="Henson M.W."/>
            <person name="Thrash J.C."/>
        </authorList>
    </citation>
    <scope>NUCLEOTIDE SEQUENCE [LARGE SCALE GENOMIC DNA]</scope>
    <source>
        <strain evidence="2 3">LSUCC0057</strain>
    </source>
</reference>
<evidence type="ECO:0000313" key="3">
    <source>
        <dbReference type="Proteomes" id="UP000298133"/>
    </source>
</evidence>
<protein>
    <submittedName>
        <fullName evidence="2">DUF4381 domain-containing protein</fullName>
    </submittedName>
</protein>
<evidence type="ECO:0000313" key="2">
    <source>
        <dbReference type="EMBL" id="TFH67807.1"/>
    </source>
</evidence>
<accession>A0A4Y8UJ18</accession>
<keyword evidence="1" id="KW-1133">Transmembrane helix</keyword>
<keyword evidence="1" id="KW-0812">Transmembrane</keyword>
<name>A0A4Y8UJ18_9GAMM</name>